<dbReference type="RefSeq" id="WP_145225811.1">
    <property type="nucleotide sequence ID" value="NZ_CP036343.1"/>
</dbReference>
<proteinExistence type="predicted"/>
<accession>A0A517VAR3</accession>
<gene>
    <name evidence="7" type="ORF">Pan161_17390</name>
</gene>
<keyword evidence="5" id="KW-0472">Membrane</keyword>
<evidence type="ECO:0000313" key="8">
    <source>
        <dbReference type="Proteomes" id="UP000316855"/>
    </source>
</evidence>
<dbReference type="GO" id="GO:0016757">
    <property type="term" value="F:glycosyltransferase activity"/>
    <property type="evidence" value="ECO:0007669"/>
    <property type="project" value="UniProtKB-KW"/>
</dbReference>
<dbReference type="Pfam" id="PF00535">
    <property type="entry name" value="Glycos_transf_2"/>
    <property type="match status" value="1"/>
</dbReference>
<evidence type="ECO:0000313" key="7">
    <source>
        <dbReference type="EMBL" id="QDT90094.1"/>
    </source>
</evidence>
<dbReference type="EMBL" id="CP036343">
    <property type="protein sequence ID" value="QDT90094.1"/>
    <property type="molecule type" value="Genomic_DNA"/>
</dbReference>
<dbReference type="PANTHER" id="PTHR43646">
    <property type="entry name" value="GLYCOSYLTRANSFERASE"/>
    <property type="match status" value="1"/>
</dbReference>
<dbReference type="KEGG" id="gax:Pan161_17390"/>
<evidence type="ECO:0000256" key="2">
    <source>
        <dbReference type="ARBA" id="ARBA00022475"/>
    </source>
</evidence>
<dbReference type="AlphaFoldDB" id="A0A517VAR3"/>
<name>A0A517VAR3_9PLAN</name>
<dbReference type="InterPro" id="IPR026461">
    <property type="entry name" value="Trfase_2_rSAM/seldom_assoc"/>
</dbReference>
<dbReference type="InterPro" id="IPR029044">
    <property type="entry name" value="Nucleotide-diphossugar_trans"/>
</dbReference>
<keyword evidence="8" id="KW-1185">Reference proteome</keyword>
<evidence type="ECO:0000259" key="6">
    <source>
        <dbReference type="Pfam" id="PF00535"/>
    </source>
</evidence>
<sequence>MSNVHQRKTACSISVIIPILQGDDSWQALLVDLGAFPESTEFLFVSNGLAPPEFQEQLMPYGLNSRSHWHRTTRGRAIQMNHGALQAQSEHLLFLHADSRLSDSAVQQLFNTLNLYPDALLYFNLKFRDQSFLLMRLNSWGVYFRSHVLGVPFGDQGFCLSSTLFHELKGFNEEAAYGEDHLLVWAARRHGIRLKCNGAEIETSARKYREQGWSKVTVRHLWLTARQAVPQLLLLIKDRTWKCCQSKAPSQSS</sequence>
<reference evidence="7 8" key="1">
    <citation type="submission" date="2019-02" db="EMBL/GenBank/DDBJ databases">
        <title>Deep-cultivation of Planctomycetes and their phenomic and genomic characterization uncovers novel biology.</title>
        <authorList>
            <person name="Wiegand S."/>
            <person name="Jogler M."/>
            <person name="Boedeker C."/>
            <person name="Pinto D."/>
            <person name="Vollmers J."/>
            <person name="Rivas-Marin E."/>
            <person name="Kohn T."/>
            <person name="Peeters S.H."/>
            <person name="Heuer A."/>
            <person name="Rast P."/>
            <person name="Oberbeckmann S."/>
            <person name="Bunk B."/>
            <person name="Jeske O."/>
            <person name="Meyerdierks A."/>
            <person name="Storesund J.E."/>
            <person name="Kallscheuer N."/>
            <person name="Luecker S."/>
            <person name="Lage O.M."/>
            <person name="Pohl T."/>
            <person name="Merkel B.J."/>
            <person name="Hornburger P."/>
            <person name="Mueller R.-W."/>
            <person name="Bruemmer F."/>
            <person name="Labrenz M."/>
            <person name="Spormann A.M."/>
            <person name="Op den Camp H."/>
            <person name="Overmann J."/>
            <person name="Amann R."/>
            <person name="Jetten M.S.M."/>
            <person name="Mascher T."/>
            <person name="Medema M.H."/>
            <person name="Devos D.P."/>
            <person name="Kaster A.-K."/>
            <person name="Ovreas L."/>
            <person name="Rohde M."/>
            <person name="Galperin M.Y."/>
            <person name="Jogler C."/>
        </authorList>
    </citation>
    <scope>NUCLEOTIDE SEQUENCE [LARGE SCALE GENOMIC DNA]</scope>
    <source>
        <strain evidence="7 8">Pan161</strain>
    </source>
</reference>
<dbReference type="InterPro" id="IPR001173">
    <property type="entry name" value="Glyco_trans_2-like"/>
</dbReference>
<evidence type="ECO:0000256" key="3">
    <source>
        <dbReference type="ARBA" id="ARBA00022676"/>
    </source>
</evidence>
<dbReference type="OrthoDB" id="9806525at2"/>
<dbReference type="Proteomes" id="UP000316855">
    <property type="component" value="Chromosome"/>
</dbReference>
<dbReference type="PANTHER" id="PTHR43646:SF2">
    <property type="entry name" value="GLYCOSYLTRANSFERASE 2-LIKE DOMAIN-CONTAINING PROTEIN"/>
    <property type="match status" value="1"/>
</dbReference>
<keyword evidence="4" id="KW-0808">Transferase</keyword>
<comment type="subcellular location">
    <subcellularLocation>
        <location evidence="1">Cell membrane</location>
    </subcellularLocation>
</comment>
<feature type="domain" description="Glycosyltransferase 2-like" evidence="6">
    <location>
        <begin position="15"/>
        <end position="140"/>
    </location>
</feature>
<evidence type="ECO:0000256" key="5">
    <source>
        <dbReference type="ARBA" id="ARBA00023136"/>
    </source>
</evidence>
<keyword evidence="2" id="KW-1003">Cell membrane</keyword>
<evidence type="ECO:0000256" key="1">
    <source>
        <dbReference type="ARBA" id="ARBA00004236"/>
    </source>
</evidence>
<evidence type="ECO:0000256" key="4">
    <source>
        <dbReference type="ARBA" id="ARBA00022679"/>
    </source>
</evidence>
<dbReference type="Gene3D" id="3.90.550.10">
    <property type="entry name" value="Spore Coat Polysaccharide Biosynthesis Protein SpsA, Chain A"/>
    <property type="match status" value="1"/>
</dbReference>
<keyword evidence="3" id="KW-0328">Glycosyltransferase</keyword>
<organism evidence="7 8">
    <name type="scientific">Gimesia algae</name>
    <dbReference type="NCBI Taxonomy" id="2527971"/>
    <lineage>
        <taxon>Bacteria</taxon>
        <taxon>Pseudomonadati</taxon>
        <taxon>Planctomycetota</taxon>
        <taxon>Planctomycetia</taxon>
        <taxon>Planctomycetales</taxon>
        <taxon>Planctomycetaceae</taxon>
        <taxon>Gimesia</taxon>
    </lineage>
</organism>
<dbReference type="GO" id="GO:0005886">
    <property type="term" value="C:plasma membrane"/>
    <property type="evidence" value="ECO:0007669"/>
    <property type="project" value="UniProtKB-SubCell"/>
</dbReference>
<dbReference type="NCBIfam" id="TIGR04283">
    <property type="entry name" value="glyco_like_mftF"/>
    <property type="match status" value="1"/>
</dbReference>
<dbReference type="SUPFAM" id="SSF53448">
    <property type="entry name" value="Nucleotide-diphospho-sugar transferases"/>
    <property type="match status" value="1"/>
</dbReference>
<protein>
    <recommendedName>
        <fullName evidence="6">Glycosyltransferase 2-like domain-containing protein</fullName>
    </recommendedName>
</protein>